<protein>
    <recommendedName>
        <fullName evidence="4">RING-type E3 ubiquitin transferase</fullName>
    </recommendedName>
</protein>
<gene>
    <name evidence="2" type="ORF">NM961_14895</name>
</gene>
<keyword evidence="3" id="KW-1185">Reference proteome</keyword>
<proteinExistence type="predicted"/>
<reference evidence="2" key="1">
    <citation type="submission" date="2022-07" db="EMBL/GenBank/DDBJ databases">
        <title>Tahibacter sp., a new gammaproteobacterium isolated from the silt sample collected at pig farm.</title>
        <authorList>
            <person name="Chen H."/>
        </authorList>
    </citation>
    <scope>NUCLEOTIDE SEQUENCE</scope>
    <source>
        <strain evidence="2">P2K</strain>
    </source>
</reference>
<dbReference type="Proteomes" id="UP001165498">
    <property type="component" value="Unassembled WGS sequence"/>
</dbReference>
<comment type="caution">
    <text evidence="2">The sequence shown here is derived from an EMBL/GenBank/DDBJ whole genome shotgun (WGS) entry which is preliminary data.</text>
</comment>
<name>A0ABT1QUQ3_9GAMM</name>
<dbReference type="RefSeq" id="WP_255915195.1">
    <property type="nucleotide sequence ID" value="NZ_JANFQO010000013.1"/>
</dbReference>
<evidence type="ECO:0000313" key="3">
    <source>
        <dbReference type="Proteomes" id="UP001165498"/>
    </source>
</evidence>
<keyword evidence="1" id="KW-0812">Transmembrane</keyword>
<evidence type="ECO:0000256" key="1">
    <source>
        <dbReference type="SAM" id="Phobius"/>
    </source>
</evidence>
<feature type="transmembrane region" description="Helical" evidence="1">
    <location>
        <begin position="7"/>
        <end position="26"/>
    </location>
</feature>
<accession>A0ABT1QUQ3</accession>
<feature type="transmembrane region" description="Helical" evidence="1">
    <location>
        <begin position="270"/>
        <end position="292"/>
    </location>
</feature>
<keyword evidence="1" id="KW-1133">Transmembrane helix</keyword>
<evidence type="ECO:0008006" key="4">
    <source>
        <dbReference type="Google" id="ProtNLM"/>
    </source>
</evidence>
<feature type="transmembrane region" description="Helical" evidence="1">
    <location>
        <begin position="38"/>
        <end position="62"/>
    </location>
</feature>
<sequence length="300" mass="32549">MKHFGYGCSMVLGGWLLVALAIVFWLQDSYGARITDTFGIAAAAGLLGWGGLGLLFSAGVTLRERFAARAALNGAMPRDGAGAVVIGTVQGHGAPLLAPFNGEECFAYSYRISHDNGKSGKRRTVVQLYEGYALAPCAIATETGYFRLLTVPWLDPATTCSSGTNLAAAQRYVAATTFLPQHQHLPELKRRWEDADGSYRSDIGRPLQEDMSWHRCTLVQQVLRPKVTVCVIGYFSSEQRGFVPSPPWAKDAYIYQCSGAELLRKLARSVLWRLFWSLALGAAAAGLVAAFVSDHLARVS</sequence>
<evidence type="ECO:0000313" key="2">
    <source>
        <dbReference type="EMBL" id="MCQ4166007.1"/>
    </source>
</evidence>
<keyword evidence="1" id="KW-0472">Membrane</keyword>
<dbReference type="EMBL" id="JANFQO010000013">
    <property type="protein sequence ID" value="MCQ4166007.1"/>
    <property type="molecule type" value="Genomic_DNA"/>
</dbReference>
<organism evidence="2 3">
    <name type="scientific">Tahibacter harae</name>
    <dbReference type="NCBI Taxonomy" id="2963937"/>
    <lineage>
        <taxon>Bacteria</taxon>
        <taxon>Pseudomonadati</taxon>
        <taxon>Pseudomonadota</taxon>
        <taxon>Gammaproteobacteria</taxon>
        <taxon>Lysobacterales</taxon>
        <taxon>Rhodanobacteraceae</taxon>
        <taxon>Tahibacter</taxon>
    </lineage>
</organism>